<dbReference type="RefSeq" id="WP_034837197.1">
    <property type="nucleotide sequence ID" value="NZ_JOKH01000003.1"/>
</dbReference>
<dbReference type="AlphaFoldDB" id="A0A081NFH7"/>
<dbReference type="EMBL" id="JOKH01000003">
    <property type="protein sequence ID" value="KEQ17200.1"/>
    <property type="molecule type" value="Genomic_DNA"/>
</dbReference>
<evidence type="ECO:0000313" key="1">
    <source>
        <dbReference type="EMBL" id="KEQ17200.1"/>
    </source>
</evidence>
<dbReference type="eggNOG" id="ENOG5032TB8">
    <property type="taxonomic scope" value="Bacteria"/>
</dbReference>
<reference evidence="1 2" key="1">
    <citation type="submission" date="2014-06" db="EMBL/GenBank/DDBJ databases">
        <title>Whole Genome Sequences of Three Symbiotic Endozoicomonas Bacteria.</title>
        <authorList>
            <person name="Neave M.J."/>
            <person name="Apprill A."/>
            <person name="Voolstra C.R."/>
        </authorList>
    </citation>
    <scope>NUCLEOTIDE SEQUENCE [LARGE SCALE GENOMIC DNA]</scope>
    <source>
        <strain evidence="1 2">DSM 25634</strain>
    </source>
</reference>
<name>A0A081NFH7_9GAMM</name>
<accession>A0A081NFH7</accession>
<evidence type="ECO:0000313" key="2">
    <source>
        <dbReference type="Proteomes" id="UP000028073"/>
    </source>
</evidence>
<gene>
    <name evidence="1" type="ORF">GZ78_15280</name>
</gene>
<dbReference type="Proteomes" id="UP000028073">
    <property type="component" value="Unassembled WGS sequence"/>
</dbReference>
<proteinExistence type="predicted"/>
<dbReference type="STRING" id="1137799.GZ78_15280"/>
<keyword evidence="2" id="KW-1185">Reference proteome</keyword>
<protein>
    <submittedName>
        <fullName evidence="1">Uncharacterized protein</fullName>
    </submittedName>
</protein>
<organism evidence="1 2">
    <name type="scientific">Endozoicomonas numazuensis</name>
    <dbReference type="NCBI Taxonomy" id="1137799"/>
    <lineage>
        <taxon>Bacteria</taxon>
        <taxon>Pseudomonadati</taxon>
        <taxon>Pseudomonadota</taxon>
        <taxon>Gammaproteobacteria</taxon>
        <taxon>Oceanospirillales</taxon>
        <taxon>Endozoicomonadaceae</taxon>
        <taxon>Endozoicomonas</taxon>
    </lineage>
</organism>
<dbReference type="OrthoDB" id="6195837at2"/>
<sequence length="77" mass="8983">MTKWDCLSPPPTKILSKSFDIFWILEKADIPKGMEFREDRSKKGHYFLTVTEQMHVNKLVSNLKVIAQRMSVIRDAS</sequence>
<comment type="caution">
    <text evidence="1">The sequence shown here is derived from an EMBL/GenBank/DDBJ whole genome shotgun (WGS) entry which is preliminary data.</text>
</comment>